<dbReference type="STRING" id="1035309.A0A2C5XIG9"/>
<gene>
    <name evidence="5" type="ORF">CFIMG_000229RA</name>
</gene>
<dbReference type="Pfam" id="PF03061">
    <property type="entry name" value="4HBT"/>
    <property type="match status" value="1"/>
</dbReference>
<keyword evidence="6" id="KW-1185">Reference proteome</keyword>
<sequence>MVSKHPKDDNSSGSSTPMTRSHRCFWGKTVDDRFAAWFEEPEPDEEHAQNDFACPLLKYCKLKSYTDGQLPTASYQYTVQNSHCNPITLHGGCIASLFDVLTGITLLPVQRLGFWEFLGVSRSLNVTYLRPAFAGEVLTIDCEVVSVGQRLAHIKGTMRNAKDEIIAMVAHDKANVDKVSARPYGKL</sequence>
<protein>
    <recommendedName>
        <fullName evidence="4">Thioesterase domain-containing protein</fullName>
    </recommendedName>
</protein>
<evidence type="ECO:0000256" key="1">
    <source>
        <dbReference type="ARBA" id="ARBA00008324"/>
    </source>
</evidence>
<comment type="caution">
    <text evidence="5">The sequence shown here is derived from an EMBL/GenBank/DDBJ whole genome shotgun (WGS) entry which is preliminary data.</text>
</comment>
<dbReference type="SUPFAM" id="SSF54637">
    <property type="entry name" value="Thioesterase/thiol ester dehydrase-isomerase"/>
    <property type="match status" value="1"/>
</dbReference>
<keyword evidence="2" id="KW-0378">Hydrolase</keyword>
<reference evidence="5 6" key="2">
    <citation type="journal article" date="2013" name="IMA Fungus">
        <title>IMA Genome-F 1: Ceratocystis fimbriata: Draft nuclear genome sequence for the plant pathogen, Ceratocystis fimbriata.</title>
        <authorList>
            <person name="Wilken P.M."/>
            <person name="Steenkamp E.T."/>
            <person name="Wingfield M.J."/>
            <person name="de Beer Z.W."/>
            <person name="Wingfield B.D."/>
        </authorList>
    </citation>
    <scope>NUCLEOTIDE SEQUENCE [LARGE SCALE GENOMIC DNA]</scope>
    <source>
        <strain evidence="5 6">CBS 114723</strain>
    </source>
</reference>
<reference evidence="5 6" key="1">
    <citation type="journal article" date="2013" name="Fungal Biol.">
        <title>Analysis of microsatellite markers in the genome of the plant pathogen Ceratocystis fimbriata.</title>
        <authorList>
            <person name="Simpson M.C."/>
            <person name="Wilken P.M."/>
            <person name="Coetzee M.P."/>
            <person name="Wingfield M.J."/>
            <person name="Wingfield B.D."/>
        </authorList>
    </citation>
    <scope>NUCLEOTIDE SEQUENCE [LARGE SCALE GENOMIC DNA]</scope>
    <source>
        <strain evidence="5 6">CBS 114723</strain>
    </source>
</reference>
<evidence type="ECO:0000313" key="6">
    <source>
        <dbReference type="Proteomes" id="UP000222788"/>
    </source>
</evidence>
<evidence type="ECO:0000256" key="3">
    <source>
        <dbReference type="SAM" id="MobiDB-lite"/>
    </source>
</evidence>
<comment type="similarity">
    <text evidence="1">Belongs to the thioesterase PaaI family.</text>
</comment>
<dbReference type="InterPro" id="IPR006683">
    <property type="entry name" value="Thioestr_dom"/>
</dbReference>
<dbReference type="PANTHER" id="PTHR21660:SF1">
    <property type="entry name" value="ACYL-COENZYME A THIOESTERASE 13"/>
    <property type="match status" value="1"/>
</dbReference>
<evidence type="ECO:0000313" key="5">
    <source>
        <dbReference type="EMBL" id="PHH55776.1"/>
    </source>
</evidence>
<feature type="compositionally biased region" description="Basic and acidic residues" evidence="3">
    <location>
        <begin position="1"/>
        <end position="10"/>
    </location>
</feature>
<dbReference type="InterPro" id="IPR039298">
    <property type="entry name" value="ACOT13"/>
</dbReference>
<name>A0A2C5XIG9_9PEZI</name>
<dbReference type="Proteomes" id="UP000222788">
    <property type="component" value="Unassembled WGS sequence"/>
</dbReference>
<accession>A0A2C5XIG9</accession>
<dbReference type="OrthoDB" id="2831072at2759"/>
<dbReference type="InterPro" id="IPR003736">
    <property type="entry name" value="PAAI_dom"/>
</dbReference>
<evidence type="ECO:0000256" key="2">
    <source>
        <dbReference type="ARBA" id="ARBA00022801"/>
    </source>
</evidence>
<dbReference type="GO" id="GO:0047617">
    <property type="term" value="F:fatty acyl-CoA hydrolase activity"/>
    <property type="evidence" value="ECO:0007669"/>
    <property type="project" value="InterPro"/>
</dbReference>
<dbReference type="AlphaFoldDB" id="A0A2C5XIG9"/>
<dbReference type="CDD" id="cd03443">
    <property type="entry name" value="PaaI_thioesterase"/>
    <property type="match status" value="1"/>
</dbReference>
<evidence type="ECO:0000259" key="4">
    <source>
        <dbReference type="Pfam" id="PF03061"/>
    </source>
</evidence>
<feature type="domain" description="Thioesterase" evidence="4">
    <location>
        <begin position="88"/>
        <end position="165"/>
    </location>
</feature>
<organism evidence="5 6">
    <name type="scientific">Ceratocystis fimbriata CBS 114723</name>
    <dbReference type="NCBI Taxonomy" id="1035309"/>
    <lineage>
        <taxon>Eukaryota</taxon>
        <taxon>Fungi</taxon>
        <taxon>Dikarya</taxon>
        <taxon>Ascomycota</taxon>
        <taxon>Pezizomycotina</taxon>
        <taxon>Sordariomycetes</taxon>
        <taxon>Hypocreomycetidae</taxon>
        <taxon>Microascales</taxon>
        <taxon>Ceratocystidaceae</taxon>
        <taxon>Ceratocystis</taxon>
    </lineage>
</organism>
<feature type="region of interest" description="Disordered" evidence="3">
    <location>
        <begin position="1"/>
        <end position="20"/>
    </location>
</feature>
<dbReference type="PANTHER" id="PTHR21660">
    <property type="entry name" value="THIOESTERASE SUPERFAMILY MEMBER-RELATED"/>
    <property type="match status" value="1"/>
</dbReference>
<proteinExistence type="inferred from homology"/>
<dbReference type="InterPro" id="IPR029069">
    <property type="entry name" value="HotDog_dom_sf"/>
</dbReference>
<dbReference type="EMBL" id="APWK03000008">
    <property type="protein sequence ID" value="PHH55776.1"/>
    <property type="molecule type" value="Genomic_DNA"/>
</dbReference>
<dbReference type="Gene3D" id="3.10.129.10">
    <property type="entry name" value="Hotdog Thioesterase"/>
    <property type="match status" value="1"/>
</dbReference>
<dbReference type="NCBIfam" id="TIGR00369">
    <property type="entry name" value="unchar_dom_1"/>
    <property type="match status" value="1"/>
</dbReference>